<comment type="caution">
    <text evidence="1">The sequence shown here is derived from an EMBL/GenBank/DDBJ whole genome shotgun (WGS) entry which is preliminary data.</text>
</comment>
<reference evidence="1" key="1">
    <citation type="journal article" date="2016" name="Front. Microbiol.">
        <title>Genome Sequence of the Piezophilic, Mesophilic Sulfate-Reducing Bacterium Desulfovibrio indicus J2T.</title>
        <authorList>
            <person name="Cao J."/>
            <person name="Maignien L."/>
            <person name="Shao Z."/>
            <person name="Alain K."/>
            <person name="Jebbar M."/>
        </authorList>
    </citation>
    <scope>NUCLEOTIDE SEQUENCE</scope>
    <source>
        <strain evidence="1">JCM 32048</strain>
    </source>
</reference>
<keyword evidence="2" id="KW-1185">Reference proteome</keyword>
<proteinExistence type="predicted"/>
<evidence type="ECO:0000313" key="1">
    <source>
        <dbReference type="EMBL" id="GJD60485.1"/>
    </source>
</evidence>
<accession>A0AA37H730</accession>
<evidence type="ECO:0000313" key="2">
    <source>
        <dbReference type="Proteomes" id="UP001055286"/>
    </source>
</evidence>
<dbReference type="AlphaFoldDB" id="A0AA37H730"/>
<dbReference type="RefSeq" id="WP_099901257.1">
    <property type="nucleotide sequence ID" value="NZ_BPQJ01000002.1"/>
</dbReference>
<organism evidence="1 2">
    <name type="scientific">Methylobacterium frigidaeris</name>
    <dbReference type="NCBI Taxonomy" id="2038277"/>
    <lineage>
        <taxon>Bacteria</taxon>
        <taxon>Pseudomonadati</taxon>
        <taxon>Pseudomonadota</taxon>
        <taxon>Alphaproteobacteria</taxon>
        <taxon>Hyphomicrobiales</taxon>
        <taxon>Methylobacteriaceae</taxon>
        <taxon>Methylobacterium</taxon>
    </lineage>
</organism>
<name>A0AA37H730_9HYPH</name>
<sequence length="77" mass="8443">MTELLRQALAALQAMPPEEQDDLARALLAYTHDGEPDDIEPEHLDAVLDGMAQATRGEFAEGDAHDIVKAAFSRARR</sequence>
<dbReference type="EMBL" id="BPQJ01000002">
    <property type="protein sequence ID" value="GJD60485.1"/>
    <property type="molecule type" value="Genomic_DNA"/>
</dbReference>
<dbReference type="Proteomes" id="UP001055286">
    <property type="component" value="Unassembled WGS sequence"/>
</dbReference>
<gene>
    <name evidence="1" type="ORF">MPEAHAMD_0623</name>
</gene>
<protein>
    <submittedName>
        <fullName evidence="1">Uncharacterized protein</fullName>
    </submittedName>
</protein>
<reference evidence="1" key="2">
    <citation type="submission" date="2021-08" db="EMBL/GenBank/DDBJ databases">
        <authorList>
            <person name="Tani A."/>
            <person name="Ola A."/>
            <person name="Ogura Y."/>
            <person name="Katsura K."/>
            <person name="Hayashi T."/>
        </authorList>
    </citation>
    <scope>NUCLEOTIDE SEQUENCE</scope>
    <source>
        <strain evidence="1">JCM 32048</strain>
    </source>
</reference>